<dbReference type="InterPro" id="IPR026320">
    <property type="entry name" value="PRR14"/>
</dbReference>
<evidence type="ECO:0000313" key="5">
    <source>
        <dbReference type="Proteomes" id="UP000001646"/>
    </source>
</evidence>
<keyword evidence="5" id="KW-1185">Reference proteome</keyword>
<feature type="domain" description="Tantalus-like" evidence="3">
    <location>
        <begin position="271"/>
        <end position="321"/>
    </location>
</feature>
<sequence>MIPDLLSSVANVQKTNLQSSFSLFPLESANICILDSRSKLPFTMPSFQFKMAPAPVQKSTLSWKEMPFEWTFSFLLSQSITGVIPNLSPVKKDGGCPVGLRTVLALFSPGYSRLWARKWRLPVRRLTFFQFTGASKDPNSLRFNLFASLLSTTFDSGLPTWRPLDPPSSKVLPLRSPQEETSASSPFPSPWIPSPLIESESLSLGFRLSTFHQNSPLWHFLCPSMAIDMQGSLVFPPLLSLPAGRPGEERSQRRSPRSGSGKAIPRPDPNLTPMGLPRPKRLKKTEFSLEEIYTNKNYKAPPATRFESLETIFEEPKERRGGGAWQWVSHQKRRRVLDFPDFTLPRKRRPRGRLRPPLQGFTRAQKAAPGGRELDALLRQRLADLEDFCARHDHPGS</sequence>
<feature type="region of interest" description="Disordered" evidence="2">
    <location>
        <begin position="169"/>
        <end position="188"/>
    </location>
</feature>
<dbReference type="eggNOG" id="ENOG502RJ6E">
    <property type="taxonomic scope" value="Eukaryota"/>
</dbReference>
<protein>
    <recommendedName>
        <fullName evidence="3">Tantalus-like domain-containing protein</fullName>
    </recommendedName>
</protein>
<keyword evidence="1" id="KW-0597">Phosphoprotein</keyword>
<dbReference type="Pfam" id="PF15386">
    <property type="entry name" value="Tantalus"/>
    <property type="match status" value="1"/>
</dbReference>
<feature type="compositionally biased region" description="Basic residues" evidence="2">
    <location>
        <begin position="345"/>
        <end position="354"/>
    </location>
</feature>
<reference evidence="4" key="2">
    <citation type="submission" date="2025-08" db="UniProtKB">
        <authorList>
            <consortium name="Ensembl"/>
        </authorList>
    </citation>
    <scope>IDENTIFICATION</scope>
</reference>
<evidence type="ECO:0000259" key="3">
    <source>
        <dbReference type="Pfam" id="PF15386"/>
    </source>
</evidence>
<evidence type="ECO:0000256" key="2">
    <source>
        <dbReference type="SAM" id="MobiDB-lite"/>
    </source>
</evidence>
<dbReference type="PANTHER" id="PTHR14522:SF0">
    <property type="entry name" value="PROTEIN PRR14L"/>
    <property type="match status" value="1"/>
</dbReference>
<dbReference type="AlphaFoldDB" id="H9G6N7"/>
<accession>H9G6N7</accession>
<dbReference type="PANTHER" id="PTHR14522">
    <property type="entry name" value="EMO2-RELATED"/>
    <property type="match status" value="1"/>
</dbReference>
<dbReference type="Ensembl" id="ENSACAT00000002771.3">
    <property type="protein sequence ID" value="ENSACAP00000002703.3"/>
    <property type="gene ID" value="ENSACAG00000002807.3"/>
</dbReference>
<dbReference type="GeneTree" id="ENSGT00520000055626"/>
<evidence type="ECO:0000256" key="1">
    <source>
        <dbReference type="ARBA" id="ARBA00022553"/>
    </source>
</evidence>
<dbReference type="STRING" id="28377.ENSACAP00000002703"/>
<dbReference type="InParanoid" id="H9G6N7"/>
<reference evidence="4" key="3">
    <citation type="submission" date="2025-09" db="UniProtKB">
        <authorList>
            <consortium name="Ensembl"/>
        </authorList>
    </citation>
    <scope>IDENTIFICATION</scope>
</reference>
<reference evidence="4" key="1">
    <citation type="submission" date="2009-12" db="EMBL/GenBank/DDBJ databases">
        <title>The Genome Sequence of Anolis carolinensis (Green Anole Lizard).</title>
        <authorList>
            <consortium name="The Genome Sequencing Platform"/>
            <person name="Di Palma F."/>
            <person name="Alfoldi J."/>
            <person name="Heiman D."/>
            <person name="Young S."/>
            <person name="Grabherr M."/>
            <person name="Johnson J."/>
            <person name="Lander E.S."/>
            <person name="Lindblad-Toh K."/>
        </authorList>
    </citation>
    <scope>NUCLEOTIDE SEQUENCE [LARGE SCALE GENOMIC DNA]</scope>
    <source>
        <strain evidence="4">JBL SC #1</strain>
    </source>
</reference>
<evidence type="ECO:0000313" key="4">
    <source>
        <dbReference type="Ensembl" id="ENSACAP00000002703.3"/>
    </source>
</evidence>
<name>H9G6N7_ANOCA</name>
<dbReference type="Proteomes" id="UP000001646">
    <property type="component" value="Unplaced"/>
</dbReference>
<dbReference type="Bgee" id="ENSACAG00000002807">
    <property type="expression patterns" value="Expressed in kidney and 12 other cell types or tissues"/>
</dbReference>
<dbReference type="InterPro" id="IPR028149">
    <property type="entry name" value="Tantalus-like"/>
</dbReference>
<dbReference type="HOGENOM" id="CLU_115213_0_0_1"/>
<feature type="region of interest" description="Disordered" evidence="2">
    <location>
        <begin position="243"/>
        <end position="281"/>
    </location>
</feature>
<organism evidence="4 5">
    <name type="scientific">Anolis carolinensis</name>
    <name type="common">Green anole</name>
    <name type="synonym">American chameleon</name>
    <dbReference type="NCBI Taxonomy" id="28377"/>
    <lineage>
        <taxon>Eukaryota</taxon>
        <taxon>Metazoa</taxon>
        <taxon>Chordata</taxon>
        <taxon>Craniata</taxon>
        <taxon>Vertebrata</taxon>
        <taxon>Euteleostomi</taxon>
        <taxon>Lepidosauria</taxon>
        <taxon>Squamata</taxon>
        <taxon>Bifurcata</taxon>
        <taxon>Unidentata</taxon>
        <taxon>Episquamata</taxon>
        <taxon>Toxicofera</taxon>
        <taxon>Iguania</taxon>
        <taxon>Dactyloidae</taxon>
        <taxon>Anolis</taxon>
    </lineage>
</organism>
<feature type="region of interest" description="Disordered" evidence="2">
    <location>
        <begin position="343"/>
        <end position="372"/>
    </location>
</feature>
<proteinExistence type="predicted"/>